<keyword evidence="3" id="KW-0663">Pyridoxal phosphate</keyword>
<dbReference type="InterPro" id="IPR015424">
    <property type="entry name" value="PyrdxlP-dep_Trfase"/>
</dbReference>
<dbReference type="InterPro" id="IPR015422">
    <property type="entry name" value="PyrdxlP-dep_Trfase_small"/>
</dbReference>
<protein>
    <recommendedName>
        <fullName evidence="2">cysteine-S-conjugate beta-lyase</fullName>
        <ecNumber evidence="2">4.4.1.13</ecNumber>
    </recommendedName>
</protein>
<comment type="similarity">
    <text evidence="5">Belongs to the class-II pyridoxal-phosphate-dependent aminotransferase family. MalY/PatB cystathionine beta-lyase subfamily.</text>
</comment>
<dbReference type="EC" id="4.4.1.13" evidence="2"/>
<dbReference type="GO" id="GO:0030170">
    <property type="term" value="F:pyridoxal phosphate binding"/>
    <property type="evidence" value="ECO:0007669"/>
    <property type="project" value="InterPro"/>
</dbReference>
<dbReference type="InterPro" id="IPR004839">
    <property type="entry name" value="Aminotransferase_I/II_large"/>
</dbReference>
<dbReference type="PATRIC" id="fig|743698.3.peg.1118"/>
<reference evidence="7 8" key="1">
    <citation type="journal article" date="2015" name="Genome Biol. Evol.">
        <title>Found and Lost: The Fates of Horizontally Acquired Genes in Arthropod-Symbiotic Spiroplasma.</title>
        <authorList>
            <person name="Lo W.S."/>
            <person name="Gasparich G.E."/>
            <person name="Kuo C.H."/>
        </authorList>
    </citation>
    <scope>NUCLEOTIDE SEQUENCE [LARGE SCALE GENOMIC DNA]</scope>
    <source>
        <strain evidence="8">TDA-040725-5</strain>
    </source>
</reference>
<evidence type="ECO:0000256" key="4">
    <source>
        <dbReference type="ARBA" id="ARBA00023239"/>
    </source>
</evidence>
<feature type="domain" description="Aminotransferase class I/classII large" evidence="6">
    <location>
        <begin position="60"/>
        <end position="382"/>
    </location>
</feature>
<dbReference type="RefSeq" id="WP_053040866.1">
    <property type="nucleotide sequence ID" value="NZ_CP011856.1"/>
</dbReference>
<dbReference type="InterPro" id="IPR051798">
    <property type="entry name" value="Class-II_PLP-Dep_Aminotrans"/>
</dbReference>
<dbReference type="PANTHER" id="PTHR43525:SF1">
    <property type="entry name" value="PROTEIN MALY"/>
    <property type="match status" value="1"/>
</dbReference>
<evidence type="ECO:0000313" key="8">
    <source>
        <dbReference type="Proteomes" id="UP000035661"/>
    </source>
</evidence>
<dbReference type="EMBL" id="CP011856">
    <property type="protein sequence ID" value="AKM54660.1"/>
    <property type="molecule type" value="Genomic_DNA"/>
</dbReference>
<proteinExistence type="inferred from homology"/>
<dbReference type="Gene3D" id="3.40.640.10">
    <property type="entry name" value="Type I PLP-dependent aspartate aminotransferase-like (Major domain)"/>
    <property type="match status" value="1"/>
</dbReference>
<name>A0A0H3XJ97_9MOLU</name>
<sequence length="388" mass="45655">MKEINRKNSNDRRWNLKYLKEKYGSDESFIASQLTDLDFPTPNFIFSQIIRRCRFKSLSYIVLDDEYYQSIIKWYKIRKNVELKQEWINYCYGELLGIVAIIRQISHVGAKFVITSPVRSALPKICTFNYREVIFNELQIKNNKFEFDFNALNEQLRDPMVKAFLLCNPMNPGGKLWTVEELTKIANICYQNNVILISDESGGDLLTNAQGFNSVLNLSDQKLFNNVIVCTTPSKGFNIGGLATGYFICPNQELRQKIYQYYQKNWLYEGDIFGTEVTKAVYSAKGAKWIDKLHLIFQENYKIIECFIRENHLPLTIMAMPSSFATVILINDDKKTLAFYKKRFFQEKLLVKFNDDFYDLKNKWFRLVLSCSNKTINEFLIRLKRIFK</sequence>
<dbReference type="Gene3D" id="3.90.1150.10">
    <property type="entry name" value="Aspartate Aminotransferase, domain 1"/>
    <property type="match status" value="1"/>
</dbReference>
<evidence type="ECO:0000313" key="7">
    <source>
        <dbReference type="EMBL" id="AKM54660.1"/>
    </source>
</evidence>
<dbReference type="CDD" id="cd00609">
    <property type="entry name" value="AAT_like"/>
    <property type="match status" value="1"/>
</dbReference>
<dbReference type="AlphaFoldDB" id="A0A0H3XJ97"/>
<dbReference type="KEGG" id="seri:SERIO_v1c11070"/>
<dbReference type="Proteomes" id="UP000035661">
    <property type="component" value="Chromosome"/>
</dbReference>
<keyword evidence="4 7" id="KW-0456">Lyase</keyword>
<comment type="cofactor">
    <cofactor evidence="1">
        <name>pyridoxal 5'-phosphate</name>
        <dbReference type="ChEBI" id="CHEBI:597326"/>
    </cofactor>
</comment>
<accession>A0A0H3XJ97</accession>
<reference evidence="8" key="2">
    <citation type="submission" date="2015-06" db="EMBL/GenBank/DDBJ databases">
        <title>Complete genome sequence of Spiroplasma eriocheiris TDA-040725-5 (DSM 21848).</title>
        <authorList>
            <person name="Lo W.-S."/>
            <person name="Kuo C.-H."/>
        </authorList>
    </citation>
    <scope>NUCLEOTIDE SEQUENCE [LARGE SCALE GENOMIC DNA]</scope>
    <source>
        <strain evidence="8">TDA-040725-5</strain>
    </source>
</reference>
<evidence type="ECO:0000256" key="3">
    <source>
        <dbReference type="ARBA" id="ARBA00022898"/>
    </source>
</evidence>
<evidence type="ECO:0000256" key="1">
    <source>
        <dbReference type="ARBA" id="ARBA00001933"/>
    </source>
</evidence>
<dbReference type="Pfam" id="PF00155">
    <property type="entry name" value="Aminotran_1_2"/>
    <property type="match status" value="1"/>
</dbReference>
<gene>
    <name evidence="7" type="ORF">SERIO_v1c11070</name>
</gene>
<evidence type="ECO:0000256" key="5">
    <source>
        <dbReference type="ARBA" id="ARBA00037974"/>
    </source>
</evidence>
<dbReference type="PANTHER" id="PTHR43525">
    <property type="entry name" value="PROTEIN MALY"/>
    <property type="match status" value="1"/>
</dbReference>
<dbReference type="GO" id="GO:0047804">
    <property type="term" value="F:cysteine-S-conjugate beta-lyase activity"/>
    <property type="evidence" value="ECO:0007669"/>
    <property type="project" value="UniProtKB-EC"/>
</dbReference>
<keyword evidence="8" id="KW-1185">Reference proteome</keyword>
<organism evidence="7 8">
    <name type="scientific">Spiroplasma eriocheiris</name>
    <dbReference type="NCBI Taxonomy" id="315358"/>
    <lineage>
        <taxon>Bacteria</taxon>
        <taxon>Bacillati</taxon>
        <taxon>Mycoplasmatota</taxon>
        <taxon>Mollicutes</taxon>
        <taxon>Entomoplasmatales</taxon>
        <taxon>Spiroplasmataceae</taxon>
        <taxon>Spiroplasma</taxon>
    </lineage>
</organism>
<dbReference type="InterPro" id="IPR015421">
    <property type="entry name" value="PyrdxlP-dep_Trfase_major"/>
</dbReference>
<evidence type="ECO:0000256" key="2">
    <source>
        <dbReference type="ARBA" id="ARBA00012224"/>
    </source>
</evidence>
<dbReference type="STRING" id="315358.SERIO_v1c11070"/>
<dbReference type="SUPFAM" id="SSF53383">
    <property type="entry name" value="PLP-dependent transferases"/>
    <property type="match status" value="1"/>
</dbReference>
<evidence type="ECO:0000259" key="6">
    <source>
        <dbReference type="Pfam" id="PF00155"/>
    </source>
</evidence>